<keyword evidence="3 6" id="KW-1133">Transmembrane helix</keyword>
<feature type="compositionally biased region" description="Gly residues" evidence="5">
    <location>
        <begin position="844"/>
        <end position="854"/>
    </location>
</feature>
<reference evidence="8" key="1">
    <citation type="submission" date="2023-10" db="EMBL/GenBank/DDBJ databases">
        <authorList>
            <person name="Chen Y."/>
            <person name="Shah S."/>
            <person name="Dougan E. K."/>
            <person name="Thang M."/>
            <person name="Chan C."/>
        </authorList>
    </citation>
    <scope>NUCLEOTIDE SEQUENCE [LARGE SCALE GENOMIC DNA]</scope>
</reference>
<proteinExistence type="predicted"/>
<feature type="transmembrane region" description="Helical" evidence="6">
    <location>
        <begin position="272"/>
        <end position="290"/>
    </location>
</feature>
<feature type="domain" description="Cation-transporting P-type ATPase C-terminal" evidence="7">
    <location>
        <begin position="146"/>
        <end position="361"/>
    </location>
</feature>
<evidence type="ECO:0000256" key="6">
    <source>
        <dbReference type="SAM" id="Phobius"/>
    </source>
</evidence>
<dbReference type="InterPro" id="IPR036412">
    <property type="entry name" value="HAD-like_sf"/>
</dbReference>
<dbReference type="EMBL" id="CAUYUJ010014805">
    <property type="protein sequence ID" value="CAK0846221.1"/>
    <property type="molecule type" value="Genomic_DNA"/>
</dbReference>
<feature type="region of interest" description="Disordered" evidence="5">
    <location>
        <begin position="807"/>
        <end position="862"/>
    </location>
</feature>
<name>A0ABN9TJV0_9DINO</name>
<feature type="transmembrane region" description="Helical" evidence="6">
    <location>
        <begin position="120"/>
        <end position="143"/>
    </location>
</feature>
<sequence length="1257" mass="133056">ESSFTGKEFEDLSDKEKETLLSKIVAKKGAEGAVFSRTEPRHKQMIVKILKQLGEIAAMTGDGVNDAPALKQADIGIAMGIAGTEVAKEASDMVLADDNFSSIVAAVEEGRSIYNNMKAFIRYMISSNVGEVASIFFTAAIGIPEGLSSVQLLWVNLVTDGPPATALGFNPPDLDVMDKPPRRKDDSLISNWSFVRYGVVGFYVGLAVVGIFVYWYCYDEAADGHTLVTLPQLMTWNQCDTWSNFKVAPFMDMKFDADPCSYFKAGKVKASTLSLTVLVVIEMLNAFNALSEDGSLVQMPPWANPYLIVAASFSILVHVLILYIPVLTKIFGVCPLGVHDWVLVMAFSLPVILIDEVLKFLGRGYNTARKEGLKQDALPLLLLPRGAAGRRGSAEAVVAPGQSAALTLRRALRGWADGSAGDASGAEAASAGGFARGAGGSYARRWQPGDAMTTDRRRLLADRSAYIAFLEERAEAAAEGSRQLLARMDALEVIVKILRSLGEIAAMTGDGVNDAPALKQADIGIAMGLTGTEVAKEASDMVLADDNFSSIVSAVEEGRSIYNNMKVPAEAPRTASIIASKLQRLLRLRASRALQASAVRLHCYVKAVRSQQLFDALHVQARIRRDVGLARLARELPPRWLSARPRQIAADAVASPAPVLRSLAEARQSATGMPASPSEATAAPTAAGSGPASPPAGQGLGSPGSPATSAMSPMASAVPATTTTATPCSAIARLSLSPAQGPPGLGATLGSGSEQAERAGSPWTAGSHSEASSCGLATARSPGVPPGVHEALGLRCADTAPWRNVQDQARPPAVDPPAAAPPLRGAPEASPSPPRRAVRAPPGVRGGARGGSPGSPGPLSRSAAAGAAVHGLLVLGLWSSTPAPVCTGCPQPVCPTFVCPDCPSAPGGSGPDPPGAPAALEFVPEKLAEIQAAAARVEEQVAQLVAGLLTAWSSWPLLWAFAGGFVRDVLARVIGYFRRRDAVVEVQPGVWVITTPDGHIYPDSIRCRRETSGAVQADTAGEYAMALDTRRRPVPIKRVPLADVGSFLDVARTTIAKYIEEEGRIGIEVKLLLDILHLSGCHDQVNRLSLARVAAVSRRVCQTIEGEVDIENMRLKARGVAPTGSGEWAWPPGFRPARRLNADVNAALCTMQSLVDTTFSNVASASLPDSLEGAPVVHEVVGAVARQFLEQNYRRMLRTPSDFLERQESPPPMNPYWDPVLARSRRKFLRLMRALLRIGLAALLPAGSSQERVDTSF</sequence>
<evidence type="ECO:0000259" key="7">
    <source>
        <dbReference type="Pfam" id="PF00689"/>
    </source>
</evidence>
<feature type="non-terminal residue" evidence="8">
    <location>
        <position position="1"/>
    </location>
</feature>
<feature type="transmembrane region" description="Helical" evidence="6">
    <location>
        <begin position="302"/>
        <end position="323"/>
    </location>
</feature>
<keyword evidence="9" id="KW-1185">Reference proteome</keyword>
<keyword evidence="2 6" id="KW-0812">Transmembrane</keyword>
<comment type="caution">
    <text evidence="8">The sequence shown here is derived from an EMBL/GenBank/DDBJ whole genome shotgun (WGS) entry which is preliminary data.</text>
</comment>
<dbReference type="PRINTS" id="PR00120">
    <property type="entry name" value="HATPASE"/>
</dbReference>
<dbReference type="Pfam" id="PF00689">
    <property type="entry name" value="Cation_ATPase_C"/>
    <property type="match status" value="1"/>
</dbReference>
<evidence type="ECO:0000313" key="8">
    <source>
        <dbReference type="EMBL" id="CAK0846221.1"/>
    </source>
</evidence>
<dbReference type="PANTHER" id="PTHR42861">
    <property type="entry name" value="CALCIUM-TRANSPORTING ATPASE"/>
    <property type="match status" value="1"/>
</dbReference>
<dbReference type="Gene3D" id="1.20.1110.10">
    <property type="entry name" value="Calcium-transporting ATPase, transmembrane domain"/>
    <property type="match status" value="2"/>
</dbReference>
<feature type="transmembrane region" description="Helical" evidence="6">
    <location>
        <begin position="194"/>
        <end position="217"/>
    </location>
</feature>
<dbReference type="PRINTS" id="PR00119">
    <property type="entry name" value="CATATPASE"/>
</dbReference>
<comment type="subcellular location">
    <subcellularLocation>
        <location evidence="1">Membrane</location>
    </subcellularLocation>
</comment>
<feature type="transmembrane region" description="Helical" evidence="6">
    <location>
        <begin position="330"/>
        <end position="353"/>
    </location>
</feature>
<dbReference type="Gene3D" id="3.40.50.1000">
    <property type="entry name" value="HAD superfamily/HAD-like"/>
    <property type="match status" value="2"/>
</dbReference>
<evidence type="ECO:0000256" key="1">
    <source>
        <dbReference type="ARBA" id="ARBA00004370"/>
    </source>
</evidence>
<gene>
    <name evidence="8" type="ORF">PCOR1329_LOCUS39781</name>
</gene>
<evidence type="ECO:0000256" key="3">
    <source>
        <dbReference type="ARBA" id="ARBA00022989"/>
    </source>
</evidence>
<dbReference type="Proteomes" id="UP001189429">
    <property type="component" value="Unassembled WGS sequence"/>
</dbReference>
<dbReference type="NCBIfam" id="TIGR01494">
    <property type="entry name" value="ATPase_P-type"/>
    <property type="match status" value="2"/>
</dbReference>
<dbReference type="InterPro" id="IPR006068">
    <property type="entry name" value="ATPase_P-typ_cation-transptr_C"/>
</dbReference>
<evidence type="ECO:0000256" key="2">
    <source>
        <dbReference type="ARBA" id="ARBA00022692"/>
    </source>
</evidence>
<evidence type="ECO:0000313" key="9">
    <source>
        <dbReference type="Proteomes" id="UP001189429"/>
    </source>
</evidence>
<dbReference type="SUPFAM" id="SSF81665">
    <property type="entry name" value="Calcium ATPase, transmembrane domain M"/>
    <property type="match status" value="1"/>
</dbReference>
<feature type="region of interest" description="Disordered" evidence="5">
    <location>
        <begin position="666"/>
        <end position="718"/>
    </location>
</feature>
<feature type="region of interest" description="Disordered" evidence="5">
    <location>
        <begin position="735"/>
        <end position="786"/>
    </location>
</feature>
<feature type="compositionally biased region" description="Low complexity" evidence="5">
    <location>
        <begin position="674"/>
        <end position="718"/>
    </location>
</feature>
<protein>
    <recommendedName>
        <fullName evidence="7">Cation-transporting P-type ATPase C-terminal domain-containing protein</fullName>
    </recommendedName>
</protein>
<keyword evidence="4 6" id="KW-0472">Membrane</keyword>
<dbReference type="SUPFAM" id="SSF56784">
    <property type="entry name" value="HAD-like"/>
    <property type="match status" value="2"/>
</dbReference>
<accession>A0ABN9TJV0</accession>
<dbReference type="InterPro" id="IPR023298">
    <property type="entry name" value="ATPase_P-typ_TM_dom_sf"/>
</dbReference>
<evidence type="ECO:0000256" key="5">
    <source>
        <dbReference type="SAM" id="MobiDB-lite"/>
    </source>
</evidence>
<organism evidence="8 9">
    <name type="scientific">Prorocentrum cordatum</name>
    <dbReference type="NCBI Taxonomy" id="2364126"/>
    <lineage>
        <taxon>Eukaryota</taxon>
        <taxon>Sar</taxon>
        <taxon>Alveolata</taxon>
        <taxon>Dinophyceae</taxon>
        <taxon>Prorocentrales</taxon>
        <taxon>Prorocentraceae</taxon>
        <taxon>Prorocentrum</taxon>
    </lineage>
</organism>
<dbReference type="InterPro" id="IPR001757">
    <property type="entry name" value="P_typ_ATPase"/>
</dbReference>
<dbReference type="InterPro" id="IPR023214">
    <property type="entry name" value="HAD_sf"/>
</dbReference>
<evidence type="ECO:0000256" key="4">
    <source>
        <dbReference type="ARBA" id="ARBA00023136"/>
    </source>
</evidence>